<dbReference type="OrthoDB" id="2142724at2759"/>
<dbReference type="InParanoid" id="A0A0D0CNW7"/>
<sequence>DGILHCNIVEGSFCGNKFKQFIEQLLNNMQPYPAPNSVIIMDNCAIHKHSNIQDLI</sequence>
<accession>A0A0D0CNW7</accession>
<proteinExistence type="predicted"/>
<dbReference type="Gene3D" id="3.30.420.10">
    <property type="entry name" value="Ribonuclease H-like superfamily/Ribonuclease H"/>
    <property type="match status" value="1"/>
</dbReference>
<dbReference type="AlphaFoldDB" id="A0A0D0CNW7"/>
<reference evidence="2" key="2">
    <citation type="submission" date="2015-01" db="EMBL/GenBank/DDBJ databases">
        <title>Evolutionary Origins and Diversification of the Mycorrhizal Mutualists.</title>
        <authorList>
            <consortium name="DOE Joint Genome Institute"/>
            <consortium name="Mycorrhizal Genomics Consortium"/>
            <person name="Kohler A."/>
            <person name="Kuo A."/>
            <person name="Nagy L.G."/>
            <person name="Floudas D."/>
            <person name="Copeland A."/>
            <person name="Barry K.W."/>
            <person name="Cichocki N."/>
            <person name="Veneault-Fourrey C."/>
            <person name="LaButti K."/>
            <person name="Lindquist E.A."/>
            <person name="Lipzen A."/>
            <person name="Lundell T."/>
            <person name="Morin E."/>
            <person name="Murat C."/>
            <person name="Riley R."/>
            <person name="Ohm R."/>
            <person name="Sun H."/>
            <person name="Tunlid A."/>
            <person name="Henrissat B."/>
            <person name="Grigoriev I.V."/>
            <person name="Hibbett D.S."/>
            <person name="Martin F."/>
        </authorList>
    </citation>
    <scope>NUCLEOTIDE SEQUENCE [LARGE SCALE GENOMIC DNA]</scope>
    <source>
        <strain evidence="2">Ve08.2h10</strain>
    </source>
</reference>
<keyword evidence="2" id="KW-1185">Reference proteome</keyword>
<dbReference type="GO" id="GO:0003676">
    <property type="term" value="F:nucleic acid binding"/>
    <property type="evidence" value="ECO:0007669"/>
    <property type="project" value="InterPro"/>
</dbReference>
<dbReference type="EMBL" id="KN830782">
    <property type="protein sequence ID" value="KIK72481.1"/>
    <property type="molecule type" value="Genomic_DNA"/>
</dbReference>
<evidence type="ECO:0000313" key="2">
    <source>
        <dbReference type="Proteomes" id="UP000054538"/>
    </source>
</evidence>
<organism evidence="1 2">
    <name type="scientific">Paxillus rubicundulus Ve08.2h10</name>
    <dbReference type="NCBI Taxonomy" id="930991"/>
    <lineage>
        <taxon>Eukaryota</taxon>
        <taxon>Fungi</taxon>
        <taxon>Dikarya</taxon>
        <taxon>Basidiomycota</taxon>
        <taxon>Agaricomycotina</taxon>
        <taxon>Agaricomycetes</taxon>
        <taxon>Agaricomycetidae</taxon>
        <taxon>Boletales</taxon>
        <taxon>Paxilineae</taxon>
        <taxon>Paxillaceae</taxon>
        <taxon>Paxillus</taxon>
    </lineage>
</organism>
<evidence type="ECO:0008006" key="3">
    <source>
        <dbReference type="Google" id="ProtNLM"/>
    </source>
</evidence>
<protein>
    <recommendedName>
        <fullName evidence="3">Tc1-like transposase DDE domain-containing protein</fullName>
    </recommendedName>
</protein>
<dbReference type="InterPro" id="IPR036397">
    <property type="entry name" value="RNaseH_sf"/>
</dbReference>
<feature type="non-terminal residue" evidence="1">
    <location>
        <position position="1"/>
    </location>
</feature>
<evidence type="ECO:0000313" key="1">
    <source>
        <dbReference type="EMBL" id="KIK72481.1"/>
    </source>
</evidence>
<dbReference type="Proteomes" id="UP000054538">
    <property type="component" value="Unassembled WGS sequence"/>
</dbReference>
<name>A0A0D0CNW7_9AGAM</name>
<reference evidence="1 2" key="1">
    <citation type="submission" date="2014-04" db="EMBL/GenBank/DDBJ databases">
        <authorList>
            <consortium name="DOE Joint Genome Institute"/>
            <person name="Kuo A."/>
            <person name="Kohler A."/>
            <person name="Jargeat P."/>
            <person name="Nagy L.G."/>
            <person name="Floudas D."/>
            <person name="Copeland A."/>
            <person name="Barry K.W."/>
            <person name="Cichocki N."/>
            <person name="Veneault-Fourrey C."/>
            <person name="LaButti K."/>
            <person name="Lindquist E.A."/>
            <person name="Lipzen A."/>
            <person name="Lundell T."/>
            <person name="Morin E."/>
            <person name="Murat C."/>
            <person name="Sun H."/>
            <person name="Tunlid A."/>
            <person name="Henrissat B."/>
            <person name="Grigoriev I.V."/>
            <person name="Hibbett D.S."/>
            <person name="Martin F."/>
            <person name="Nordberg H.P."/>
            <person name="Cantor M.N."/>
            <person name="Hua S.X."/>
        </authorList>
    </citation>
    <scope>NUCLEOTIDE SEQUENCE [LARGE SCALE GENOMIC DNA]</scope>
    <source>
        <strain evidence="1 2">Ve08.2h10</strain>
    </source>
</reference>
<feature type="non-terminal residue" evidence="1">
    <location>
        <position position="56"/>
    </location>
</feature>
<gene>
    <name evidence="1" type="ORF">PAXRUDRAFT_104706</name>
</gene>
<dbReference type="HOGENOM" id="CLU_188058_0_1_1"/>